<dbReference type="SUPFAM" id="SSF48371">
    <property type="entry name" value="ARM repeat"/>
    <property type="match status" value="1"/>
</dbReference>
<dbReference type="InterPro" id="IPR004155">
    <property type="entry name" value="PBS_lyase_HEAT"/>
</dbReference>
<name>A0ABY9R0R0_9BACT</name>
<gene>
    <name evidence="1" type="ORF">KPS_002638</name>
</gene>
<reference evidence="1" key="1">
    <citation type="submission" date="2023-09" db="EMBL/GenBank/DDBJ databases">
        <authorList>
            <consortium name="CW5 consortium"/>
            <person name="Lu C.-W."/>
        </authorList>
    </citation>
    <scope>NUCLEOTIDE SEQUENCE</scope>
    <source>
        <strain evidence="1">KPS</strain>
    </source>
</reference>
<organism evidence="1 2">
    <name type="scientific">Nitratidesulfovibrio liaohensis</name>
    <dbReference type="NCBI Taxonomy" id="2604158"/>
    <lineage>
        <taxon>Bacteria</taxon>
        <taxon>Pseudomonadati</taxon>
        <taxon>Thermodesulfobacteriota</taxon>
        <taxon>Desulfovibrionia</taxon>
        <taxon>Desulfovibrionales</taxon>
        <taxon>Desulfovibrionaceae</taxon>
        <taxon>Nitratidesulfovibrio</taxon>
    </lineage>
</organism>
<dbReference type="Pfam" id="PF13513">
    <property type="entry name" value="HEAT_EZ"/>
    <property type="match status" value="1"/>
</dbReference>
<accession>A0ABY9R0R0</accession>
<evidence type="ECO:0000313" key="1">
    <source>
        <dbReference type="EMBL" id="WMW64593.1"/>
    </source>
</evidence>
<protein>
    <submittedName>
        <fullName evidence="1">HEAT repeat domain-containing protein</fullName>
    </submittedName>
</protein>
<keyword evidence="2" id="KW-1185">Reference proteome</keyword>
<dbReference type="EMBL" id="CP133659">
    <property type="protein sequence ID" value="WMW64593.1"/>
    <property type="molecule type" value="Genomic_DNA"/>
</dbReference>
<dbReference type="RefSeq" id="WP_309540675.1">
    <property type="nucleotide sequence ID" value="NZ_CP133659.1"/>
</dbReference>
<evidence type="ECO:0000313" key="2">
    <source>
        <dbReference type="Proteomes" id="UP001180616"/>
    </source>
</evidence>
<dbReference type="SMART" id="SM00567">
    <property type="entry name" value="EZ_HEAT"/>
    <property type="match status" value="2"/>
</dbReference>
<dbReference type="Gene3D" id="1.25.10.10">
    <property type="entry name" value="Leucine-rich Repeat Variant"/>
    <property type="match status" value="1"/>
</dbReference>
<proteinExistence type="predicted"/>
<dbReference type="Proteomes" id="UP001180616">
    <property type="component" value="Chromosome"/>
</dbReference>
<dbReference type="InterPro" id="IPR054701">
    <property type="entry name" value="DVU0298-like"/>
</dbReference>
<dbReference type="InterPro" id="IPR016024">
    <property type="entry name" value="ARM-type_fold"/>
</dbReference>
<dbReference type="InterPro" id="IPR011989">
    <property type="entry name" value="ARM-like"/>
</dbReference>
<dbReference type="NCBIfam" id="NF045662">
    <property type="entry name" value="DVU0298_fam"/>
    <property type="match status" value="1"/>
</dbReference>
<sequence length="251" mass="27189">MPRFRSLKTHLRALLASAEWERHLDDIVGLPGKEAVGPLLSSLLLGGEAKWRAVVALGRVVARIADANMEDARIIMRRLMWHMNEESGNIGWGIPEAFGEILACHPRLADEYHRILVSYVRETGKDDNYCDHAPLRRGVYWAIGRLAQERPGLPGFVETAVPALLAGLADCDLPARGTAAWSLGVLAAPEALPTLRELRTCDAPVEHFELGRLLLCTVGELAQCAAQRIGAHCPPASGNAMPDVDAKGTAA</sequence>